<dbReference type="Proteomes" id="UP000504636">
    <property type="component" value="Unplaced"/>
</dbReference>
<organism evidence="1">
    <name type="scientific">Mytilinidion resinicola</name>
    <dbReference type="NCBI Taxonomy" id="574789"/>
    <lineage>
        <taxon>Eukaryota</taxon>
        <taxon>Fungi</taxon>
        <taxon>Dikarya</taxon>
        <taxon>Ascomycota</taxon>
        <taxon>Pezizomycotina</taxon>
        <taxon>Dothideomycetes</taxon>
        <taxon>Pleosporomycetidae</taxon>
        <taxon>Mytilinidiales</taxon>
        <taxon>Mytilinidiaceae</taxon>
        <taxon>Mytilinidion</taxon>
    </lineage>
</organism>
<evidence type="ECO:0000313" key="2">
    <source>
        <dbReference type="Proteomes" id="UP000504636"/>
    </source>
</evidence>
<dbReference type="AlphaFoldDB" id="A0A6A6YTR0"/>
<reference evidence="1 3" key="1">
    <citation type="journal article" date="2020" name="Stud. Mycol.">
        <title>101 Dothideomycetes genomes: a test case for predicting lifestyles and emergence of pathogens.</title>
        <authorList>
            <person name="Haridas S."/>
            <person name="Albert R."/>
            <person name="Binder M."/>
            <person name="Bloem J."/>
            <person name="Labutti K."/>
            <person name="Salamov A."/>
            <person name="Andreopoulos B."/>
            <person name="Baker S."/>
            <person name="Barry K."/>
            <person name="Bills G."/>
            <person name="Bluhm B."/>
            <person name="Cannon C."/>
            <person name="Castanera R."/>
            <person name="Culley D."/>
            <person name="Daum C."/>
            <person name="Ezra D."/>
            <person name="Gonzalez J."/>
            <person name="Henrissat B."/>
            <person name="Kuo A."/>
            <person name="Liang C."/>
            <person name="Lipzen A."/>
            <person name="Lutzoni F."/>
            <person name="Magnuson J."/>
            <person name="Mondo S."/>
            <person name="Nolan M."/>
            <person name="Ohm R."/>
            <person name="Pangilinan J."/>
            <person name="Park H.-J."/>
            <person name="Ramirez L."/>
            <person name="Alfaro M."/>
            <person name="Sun H."/>
            <person name="Tritt A."/>
            <person name="Yoshinaga Y."/>
            <person name="Zwiers L.-H."/>
            <person name="Turgeon B."/>
            <person name="Goodwin S."/>
            <person name="Spatafora J."/>
            <person name="Crous P."/>
            <person name="Grigoriev I."/>
        </authorList>
    </citation>
    <scope>NUCLEOTIDE SEQUENCE</scope>
    <source>
        <strain evidence="1 3">CBS 304.34</strain>
    </source>
</reference>
<evidence type="ECO:0000313" key="1">
    <source>
        <dbReference type="EMBL" id="KAF2811763.1"/>
    </source>
</evidence>
<accession>A0A6A6YTR0</accession>
<keyword evidence="2" id="KW-1185">Reference proteome</keyword>
<reference evidence="3" key="3">
    <citation type="submission" date="2025-04" db="UniProtKB">
        <authorList>
            <consortium name="RefSeq"/>
        </authorList>
    </citation>
    <scope>IDENTIFICATION</scope>
    <source>
        <strain evidence="3">CBS 304.34</strain>
    </source>
</reference>
<proteinExistence type="predicted"/>
<protein>
    <submittedName>
        <fullName evidence="1 3">Uncharacterized protein</fullName>
    </submittedName>
</protein>
<dbReference type="RefSeq" id="XP_033578727.1">
    <property type="nucleotide sequence ID" value="XM_033713990.1"/>
</dbReference>
<sequence length="166" mass="19215">MPYCLHYYSCDPRISSRYYPPGLNVTFLSLDPASGRSLLRGSGYWRRYGREVELLWPSYCRHCYSSARLFSTCRRPLPSYKTAGLVRAKLHHLFYTTHHISSLQQTSCARLASSWKSPDTHLVWKIFRLKHSDLQHTDRSFEDLALSRTTSTTPLPSARKTLSVLD</sequence>
<gene>
    <name evidence="1 3" type="ORF">BDZ99DRAFT_280462</name>
</gene>
<name>A0A6A6YTR0_9PEZI</name>
<reference evidence="3" key="2">
    <citation type="submission" date="2020-04" db="EMBL/GenBank/DDBJ databases">
        <authorList>
            <consortium name="NCBI Genome Project"/>
        </authorList>
    </citation>
    <scope>NUCLEOTIDE SEQUENCE</scope>
    <source>
        <strain evidence="3">CBS 304.34</strain>
    </source>
</reference>
<dbReference type="EMBL" id="MU003698">
    <property type="protein sequence ID" value="KAF2811763.1"/>
    <property type="molecule type" value="Genomic_DNA"/>
</dbReference>
<evidence type="ECO:0000313" key="3">
    <source>
        <dbReference type="RefSeq" id="XP_033578727.1"/>
    </source>
</evidence>
<dbReference type="GeneID" id="54454883"/>